<name>A0ABR3AJ14_PHYBL</name>
<dbReference type="PANTHER" id="PTHR31495">
    <property type="entry name" value="PEROXYGENASE 3-RELATED"/>
    <property type="match status" value="1"/>
</dbReference>
<gene>
    <name evidence="4" type="ORF">J3Q64DRAFT_1648148</name>
</gene>
<keyword evidence="5" id="KW-1185">Reference proteome</keyword>
<evidence type="ECO:0000313" key="5">
    <source>
        <dbReference type="Proteomes" id="UP001448207"/>
    </source>
</evidence>
<feature type="compositionally biased region" description="Polar residues" evidence="3">
    <location>
        <begin position="212"/>
        <end position="221"/>
    </location>
</feature>
<comment type="similarity">
    <text evidence="1">Belongs to the caleosin family.</text>
</comment>
<reference evidence="4 5" key="1">
    <citation type="submission" date="2024-04" db="EMBL/GenBank/DDBJ databases">
        <title>Symmetric and asymmetric DNA N6-adenine methylation regulates different biological responses in Mucorales.</title>
        <authorList>
            <consortium name="Lawrence Berkeley National Laboratory"/>
            <person name="Lax C."/>
            <person name="Mondo S.J."/>
            <person name="Osorio-Concepcion M."/>
            <person name="Muszewska A."/>
            <person name="Corrochano-Luque M."/>
            <person name="Gutierrez G."/>
            <person name="Riley R."/>
            <person name="Lipzen A."/>
            <person name="Guo J."/>
            <person name="Hundley H."/>
            <person name="Amirebrahimi M."/>
            <person name="Ng V."/>
            <person name="Lorenzo-Gutierrez D."/>
            <person name="Binder U."/>
            <person name="Yang J."/>
            <person name="Song Y."/>
            <person name="Canovas D."/>
            <person name="Navarro E."/>
            <person name="Freitag M."/>
            <person name="Gabaldon T."/>
            <person name="Grigoriev I.V."/>
            <person name="Corrochano L.M."/>
            <person name="Nicolas F.E."/>
            <person name="Garre V."/>
        </authorList>
    </citation>
    <scope>NUCLEOTIDE SEQUENCE [LARGE SCALE GENOMIC DNA]</scope>
    <source>
        <strain evidence="4 5">L51</strain>
    </source>
</reference>
<dbReference type="InterPro" id="IPR007736">
    <property type="entry name" value="Caleosin-related"/>
</dbReference>
<dbReference type="PANTHER" id="PTHR31495:SF0">
    <property type="entry name" value="BINDING PROTEIN CALEOSIN, PUTATIVE (AFU_ORTHOLOGUE AFUA_5G13750)-RELATED"/>
    <property type="match status" value="1"/>
</dbReference>
<keyword evidence="2" id="KW-0175">Coiled coil</keyword>
<feature type="compositionally biased region" description="Acidic residues" evidence="3">
    <location>
        <begin position="251"/>
        <end position="260"/>
    </location>
</feature>
<evidence type="ECO:0000256" key="2">
    <source>
        <dbReference type="SAM" id="Coils"/>
    </source>
</evidence>
<organism evidence="4 5">
    <name type="scientific">Phycomyces blakesleeanus</name>
    <dbReference type="NCBI Taxonomy" id="4837"/>
    <lineage>
        <taxon>Eukaryota</taxon>
        <taxon>Fungi</taxon>
        <taxon>Fungi incertae sedis</taxon>
        <taxon>Mucoromycota</taxon>
        <taxon>Mucoromycotina</taxon>
        <taxon>Mucoromycetes</taxon>
        <taxon>Mucorales</taxon>
        <taxon>Phycomycetaceae</taxon>
        <taxon>Phycomyces</taxon>
    </lineage>
</organism>
<proteinExistence type="inferred from homology"/>
<feature type="region of interest" description="Disordered" evidence="3">
    <location>
        <begin position="157"/>
        <end position="310"/>
    </location>
</feature>
<comment type="caution">
    <text evidence="4">The sequence shown here is derived from an EMBL/GenBank/DDBJ whole genome shotgun (WGS) entry which is preliminary data.</text>
</comment>
<feature type="coiled-coil region" evidence="2">
    <location>
        <begin position="344"/>
        <end position="387"/>
    </location>
</feature>
<feature type="compositionally biased region" description="Basic and acidic residues" evidence="3">
    <location>
        <begin position="225"/>
        <end position="250"/>
    </location>
</feature>
<evidence type="ECO:0000313" key="4">
    <source>
        <dbReference type="EMBL" id="KAL0075802.1"/>
    </source>
</evidence>
<feature type="region of interest" description="Disordered" evidence="3">
    <location>
        <begin position="62"/>
        <end position="128"/>
    </location>
</feature>
<feature type="compositionally biased region" description="Polar residues" evidence="3">
    <location>
        <begin position="74"/>
        <end position="86"/>
    </location>
</feature>
<evidence type="ECO:0000256" key="1">
    <source>
        <dbReference type="ARBA" id="ARBA00006765"/>
    </source>
</evidence>
<dbReference type="EMBL" id="JBCLYO010000034">
    <property type="protein sequence ID" value="KAL0075802.1"/>
    <property type="molecule type" value="Genomic_DNA"/>
</dbReference>
<feature type="region of interest" description="Disordered" evidence="3">
    <location>
        <begin position="133"/>
        <end position="152"/>
    </location>
</feature>
<dbReference type="Proteomes" id="UP001448207">
    <property type="component" value="Unassembled WGS sequence"/>
</dbReference>
<evidence type="ECO:0008006" key="6">
    <source>
        <dbReference type="Google" id="ProtNLM"/>
    </source>
</evidence>
<dbReference type="Pfam" id="PF05042">
    <property type="entry name" value="Caleosin"/>
    <property type="match status" value="1"/>
</dbReference>
<accession>A0ABR3AJ14</accession>
<sequence length="556" mass="62656">MDPSEFPTLEEANAVNDSKHSENDPSPGLEASWAQVVKEDAKQEQNNSVPVESVIKEDVSFADITKQDLPENQEFPTLEQSTSIQPPESVEPESAGVGDLLSKSNESSVQDSTIPPHPDRSFATVASNREFPSLDATTKAEVPVSNDLSDLPDVKDMLKERSVKVPPPPPSQSFAKIASKEPPPTEKPLSDRAKQLMAEQEKLPESPKTELNHNNFPTLAQSKLMAEHHASPTGKDKELFTEISRLHEAAEAVEPEEEPTSSEKDTSDISSDMGNSFVKIDPSFAKITGSNLENAPPSAYPKHVPRHPSYDEDTIMRERTRAEARKMRQEPHGEETTEEFTPEMKVMEQKKKEIIKEKIEEEKEAKVEKKQSAKEDVDDEIKAVETRIKFFDKRGRGKITMLDTFCSLRGLGYSFIFAIPATVLMHLRLSPLTSPHGFPFFYRSLTDLLTLPIYTKRVAQALTYNTPMLAQDEGQVNNMIQAYGHKAQGSSLLGLSFWDGFRAMRANEKKTLRWWQFKQWGIHRLQWVLAYTMLHDPETKLVTQPTLNSLHRQLIK</sequence>
<evidence type="ECO:0000256" key="3">
    <source>
        <dbReference type="SAM" id="MobiDB-lite"/>
    </source>
</evidence>
<feature type="region of interest" description="Disordered" evidence="3">
    <location>
        <begin position="1"/>
        <end position="30"/>
    </location>
</feature>
<feature type="compositionally biased region" description="Basic and acidic residues" evidence="3">
    <location>
        <begin position="188"/>
        <end position="211"/>
    </location>
</feature>
<feature type="compositionally biased region" description="Polar residues" evidence="3">
    <location>
        <begin position="102"/>
        <end position="113"/>
    </location>
</feature>
<protein>
    <recommendedName>
        <fullName evidence="6">EF-hand domain-containing protein</fullName>
    </recommendedName>
</protein>